<gene>
    <name evidence="2" type="ORF">ABG79_00176</name>
</gene>
<dbReference type="Proteomes" id="UP000052015">
    <property type="component" value="Unassembled WGS sequence"/>
</dbReference>
<protein>
    <submittedName>
        <fullName evidence="2">Mg-protoporphyrin IX methyl transferase</fullName>
    </submittedName>
</protein>
<sequence>MMFFYYVNFPDGEKELCLMELRRLFNINLDGKYFFYDEYIDVNRSPYIKYCIKIDAISESIEDLADIIEKKKIKYDDYKVQYISLIERMDLNKKHKIESLIGRNIEGEVKIHNPKTKVGVLDIEQKWVAGELIKNSGKWHEHDEKPVQYCNSLTARVSRALVNIATGRNQNIKMVDPCCGIGTVVLEALSMGIDIKGYDINNNVVKGAKNNLKYFGYPDVVSCSDIKDIAEKFDAAIVDLPYGVLSVTTREIQDEIIKNTARIAKRAVFVTLEDMQENIKNVGFEITDECRLRKGKFIRYINLCEIS</sequence>
<organism evidence="2 3">
    <name type="scientific">Caloramator mitchellensis</name>
    <dbReference type="NCBI Taxonomy" id="908809"/>
    <lineage>
        <taxon>Bacteria</taxon>
        <taxon>Bacillati</taxon>
        <taxon>Bacillota</taxon>
        <taxon>Clostridia</taxon>
        <taxon>Eubacteriales</taxon>
        <taxon>Clostridiaceae</taxon>
        <taxon>Caloramator</taxon>
    </lineage>
</organism>
<dbReference type="Pfam" id="PF01170">
    <property type="entry name" value="UPF0020"/>
    <property type="match status" value="1"/>
</dbReference>
<dbReference type="STRING" id="908809.ABG79_00176"/>
<dbReference type="EMBL" id="LKHP01000001">
    <property type="protein sequence ID" value="KRQ88010.1"/>
    <property type="molecule type" value="Genomic_DNA"/>
</dbReference>
<dbReference type="PANTHER" id="PTHR14911:SF13">
    <property type="entry name" value="TRNA (GUANINE(6)-N2)-METHYLTRANSFERASE THUMP3"/>
    <property type="match status" value="1"/>
</dbReference>
<evidence type="ECO:0000259" key="1">
    <source>
        <dbReference type="Pfam" id="PF01170"/>
    </source>
</evidence>
<reference evidence="2 3" key="1">
    <citation type="submission" date="2015-09" db="EMBL/GenBank/DDBJ databases">
        <title>Draft genome sequence of a Caloramator mitchellensis, a moderate thermophile from the Great Artesian Basin of Australia.</title>
        <authorList>
            <person name="Patel B.K."/>
        </authorList>
    </citation>
    <scope>NUCLEOTIDE SEQUENCE [LARGE SCALE GENOMIC DNA]</scope>
    <source>
        <strain evidence="2 3">VF08</strain>
    </source>
</reference>
<dbReference type="InterPro" id="IPR029063">
    <property type="entry name" value="SAM-dependent_MTases_sf"/>
</dbReference>
<dbReference type="Gene3D" id="3.40.50.150">
    <property type="entry name" value="Vaccinia Virus protein VP39"/>
    <property type="match status" value="1"/>
</dbReference>
<dbReference type="OrthoDB" id="9791556at2"/>
<dbReference type="GO" id="GO:0030488">
    <property type="term" value="P:tRNA methylation"/>
    <property type="evidence" value="ECO:0007669"/>
    <property type="project" value="TreeGrafter"/>
</dbReference>
<dbReference type="PANTHER" id="PTHR14911">
    <property type="entry name" value="THUMP DOMAIN-CONTAINING"/>
    <property type="match status" value="1"/>
</dbReference>
<comment type="caution">
    <text evidence="2">The sequence shown here is derived from an EMBL/GenBank/DDBJ whole genome shotgun (WGS) entry which is preliminary data.</text>
</comment>
<dbReference type="InterPro" id="IPR000241">
    <property type="entry name" value="RlmKL-like_Mtase"/>
</dbReference>
<evidence type="ECO:0000313" key="2">
    <source>
        <dbReference type="EMBL" id="KRQ88010.1"/>
    </source>
</evidence>
<proteinExistence type="predicted"/>
<feature type="domain" description="Ribosomal RNA large subunit methyltransferase K/L-like methyltransferase" evidence="1">
    <location>
        <begin position="148"/>
        <end position="266"/>
    </location>
</feature>
<name>A0A0R3JY63_CALMK</name>
<dbReference type="RefSeq" id="WP_083490260.1">
    <property type="nucleotide sequence ID" value="NZ_LKHP01000001.1"/>
</dbReference>
<dbReference type="AlphaFoldDB" id="A0A0R3JY63"/>
<dbReference type="SUPFAM" id="SSF53335">
    <property type="entry name" value="S-adenosyl-L-methionine-dependent methyltransferases"/>
    <property type="match status" value="1"/>
</dbReference>
<keyword evidence="2" id="KW-0808">Transferase</keyword>
<keyword evidence="3" id="KW-1185">Reference proteome</keyword>
<dbReference type="GO" id="GO:0016423">
    <property type="term" value="F:tRNA (guanine) methyltransferase activity"/>
    <property type="evidence" value="ECO:0007669"/>
    <property type="project" value="TreeGrafter"/>
</dbReference>
<evidence type="ECO:0000313" key="3">
    <source>
        <dbReference type="Proteomes" id="UP000052015"/>
    </source>
</evidence>
<accession>A0A0R3JY63</accession>